<accession>A0A840GAB0</accession>
<keyword evidence="2" id="KW-1185">Reference proteome</keyword>
<evidence type="ECO:0000313" key="2">
    <source>
        <dbReference type="Proteomes" id="UP000587070"/>
    </source>
</evidence>
<reference evidence="1 2" key="1">
    <citation type="submission" date="2020-08" db="EMBL/GenBank/DDBJ databases">
        <title>Genome sequencing of Purple Non-Sulfur Bacteria from various extreme environments.</title>
        <authorList>
            <person name="Mayer M."/>
        </authorList>
    </citation>
    <scope>NUCLEOTIDE SEQUENCE [LARGE SCALE GENOMIC DNA]</scope>
    <source>
        <strain evidence="1 2">2761</strain>
    </source>
</reference>
<protein>
    <submittedName>
        <fullName evidence="1">Uncharacterized protein</fullName>
    </submittedName>
</protein>
<dbReference type="RefSeq" id="WP_153116801.1">
    <property type="nucleotide sequence ID" value="NZ_JACIGE010000007.1"/>
</dbReference>
<dbReference type="OrthoDB" id="8537097at2"/>
<name>A0A840GAB0_RHOTE</name>
<comment type="caution">
    <text evidence="1">The sequence shown here is derived from an EMBL/GenBank/DDBJ whole genome shotgun (WGS) entry which is preliminary data.</text>
</comment>
<dbReference type="EMBL" id="JACIGE010000007">
    <property type="protein sequence ID" value="MBB4247840.1"/>
    <property type="molecule type" value="Genomic_DNA"/>
</dbReference>
<dbReference type="Proteomes" id="UP000587070">
    <property type="component" value="Unassembled WGS sequence"/>
</dbReference>
<gene>
    <name evidence="1" type="ORF">GGD90_002225</name>
</gene>
<evidence type="ECO:0000313" key="1">
    <source>
        <dbReference type="EMBL" id="MBB4247840.1"/>
    </source>
</evidence>
<sequence length="186" mass="19990">MGNLRRMSAWLCTSPDQSVSGSTPAGRGLRLILAASMLAALAGCATLPDGTATPSLARLSPEELARLSPTAEKLAPADLLAMARAGASAEAIIARLRTAGARFDLTPQQVVDLHAGGLPLAVLEAIHADREKALRNDLTEMLVERDRQCAGELEAERQRARLRSDPLCAGMPWGFYGPSPYWRYRR</sequence>
<dbReference type="AlphaFoldDB" id="A0A840GAB0"/>
<proteinExistence type="predicted"/>
<organism evidence="1 2">
    <name type="scientific">Rhodocyclus tenuis</name>
    <name type="common">Rhodospirillum tenue</name>
    <dbReference type="NCBI Taxonomy" id="1066"/>
    <lineage>
        <taxon>Bacteria</taxon>
        <taxon>Pseudomonadati</taxon>
        <taxon>Pseudomonadota</taxon>
        <taxon>Betaproteobacteria</taxon>
        <taxon>Rhodocyclales</taxon>
        <taxon>Rhodocyclaceae</taxon>
        <taxon>Rhodocyclus</taxon>
    </lineage>
</organism>